<name>A0ACB9U3M7_9CETA</name>
<protein>
    <submittedName>
        <fullName evidence="1">Uncharacterized protein</fullName>
    </submittedName>
</protein>
<proteinExistence type="predicted"/>
<accession>A0ACB9U3M7</accession>
<organism evidence="1 2">
    <name type="scientific">Ovis ammon polii x Ovis aries</name>
    <dbReference type="NCBI Taxonomy" id="2918886"/>
    <lineage>
        <taxon>Eukaryota</taxon>
        <taxon>Metazoa</taxon>
        <taxon>Chordata</taxon>
        <taxon>Craniata</taxon>
        <taxon>Vertebrata</taxon>
        <taxon>Euteleostomi</taxon>
        <taxon>Mammalia</taxon>
        <taxon>Eutheria</taxon>
        <taxon>Laurasiatheria</taxon>
        <taxon>Artiodactyla</taxon>
        <taxon>Ruminantia</taxon>
        <taxon>Pecora</taxon>
        <taxon>Bovidae</taxon>
        <taxon>Caprinae</taxon>
        <taxon>Ovis</taxon>
    </lineage>
</organism>
<gene>
    <name evidence="1" type="ORF">MJG53_018951</name>
</gene>
<keyword evidence="2" id="KW-1185">Reference proteome</keyword>
<reference evidence="1" key="1">
    <citation type="submission" date="2022-03" db="EMBL/GenBank/DDBJ databases">
        <title>Genomic analyses of argali, domestic sheep and their hybrids provide insights into chromosomal evolution, heterosis and genetic basis of agronomic traits.</title>
        <authorList>
            <person name="Li M."/>
        </authorList>
    </citation>
    <scope>NUCLEOTIDE SEQUENCE</scope>
    <source>
        <strain evidence="1">F1 hybrid</strain>
    </source>
</reference>
<dbReference type="Proteomes" id="UP001057279">
    <property type="component" value="Linkage Group LG25"/>
</dbReference>
<sequence>MVRIQRGKLLAFCLCVMATVFLLITLQVVVELGKFEGKKFKNSHLKDGHAEMEAEPLHLRPFFKRGGPTLNRKKTLAADGFPIMLWWSPLTGETGRLGQCGADACFFTINRTYLHHHRTRAFLFYGLTTQKMAGRRYPPELSRAYSVRFLTPGPTSALFARDVDTKLPAIQERSPGTQAGHQICLAGFCFCCTIKRRNCSESSLYLEPHKWEALFLKFGHRVAPTPMNLKTFPTFPDIVDIRVCSSLLSVLGFCVCFAIIVVNQKLTPFVFKHCLSVPHSETMAMKPPSHLRQILVAAYGIFIVRCSMPALHCGMWDRFPDQTYRMEQVCPVSRSYRLSGYKCTDKTGNGFLGAMVEKKQYPLRPKRIKLSEKFVNKPERAEQCDGCSSGSIIYGKRIRKAFHGSNALGFEIATRSVCPFRLQVVTDFWCGSSWRVNKA</sequence>
<evidence type="ECO:0000313" key="1">
    <source>
        <dbReference type="EMBL" id="KAI4556997.1"/>
    </source>
</evidence>
<dbReference type="EMBL" id="CM043050">
    <property type="protein sequence ID" value="KAI4556997.1"/>
    <property type="molecule type" value="Genomic_DNA"/>
</dbReference>
<comment type="caution">
    <text evidence="1">The sequence shown here is derived from an EMBL/GenBank/DDBJ whole genome shotgun (WGS) entry which is preliminary data.</text>
</comment>
<evidence type="ECO:0000313" key="2">
    <source>
        <dbReference type="Proteomes" id="UP001057279"/>
    </source>
</evidence>